<sequence length="288" mass="30454">MSVNSETKRRSALGMTLMFLVIAPVPDGTIAAVDREHIIGIYAGIPPSSPGVATDHINIFASGTVEPNHAADISNNVLFGGDIEVQGQAWFGGALNHSHFEADGTYVMKGNATVFDDLVISLSSARVPAANAPTWSGFIGNLNAYTYGLNDFQEISTELRHSYKSGATIEFHVHGAVNGSNVDERKIKVEIEYTIADIPAESGLGDVYPGTTTIDAELTIPALTTDLTGFSIDIGDDTTGNFVQGAVIKARVRRIASTGTEPTSNPFLTEVGVHIESDTIGSRTATTK</sequence>
<dbReference type="EMBL" id="LAZR01001061">
    <property type="protein sequence ID" value="KKN51510.1"/>
    <property type="molecule type" value="Genomic_DNA"/>
</dbReference>
<dbReference type="AlphaFoldDB" id="A0A0F9R4K7"/>
<evidence type="ECO:0000313" key="1">
    <source>
        <dbReference type="EMBL" id="KKN51510.1"/>
    </source>
</evidence>
<accession>A0A0F9R4K7</accession>
<protein>
    <submittedName>
        <fullName evidence="1">Uncharacterized protein</fullName>
    </submittedName>
</protein>
<comment type="caution">
    <text evidence="1">The sequence shown here is derived from an EMBL/GenBank/DDBJ whole genome shotgun (WGS) entry which is preliminary data.</text>
</comment>
<reference evidence="1" key="1">
    <citation type="journal article" date="2015" name="Nature">
        <title>Complex archaea that bridge the gap between prokaryotes and eukaryotes.</title>
        <authorList>
            <person name="Spang A."/>
            <person name="Saw J.H."/>
            <person name="Jorgensen S.L."/>
            <person name="Zaremba-Niedzwiedzka K."/>
            <person name="Martijn J."/>
            <person name="Lind A.E."/>
            <person name="van Eijk R."/>
            <person name="Schleper C."/>
            <person name="Guy L."/>
            <person name="Ettema T.J."/>
        </authorList>
    </citation>
    <scope>NUCLEOTIDE SEQUENCE</scope>
</reference>
<proteinExistence type="predicted"/>
<name>A0A0F9R4K7_9ZZZZ</name>
<organism evidence="1">
    <name type="scientific">marine sediment metagenome</name>
    <dbReference type="NCBI Taxonomy" id="412755"/>
    <lineage>
        <taxon>unclassified sequences</taxon>
        <taxon>metagenomes</taxon>
        <taxon>ecological metagenomes</taxon>
    </lineage>
</organism>
<gene>
    <name evidence="1" type="ORF">LCGC14_0622020</name>
</gene>